<organism evidence="1 2">
    <name type="scientific">Porites evermanni</name>
    <dbReference type="NCBI Taxonomy" id="104178"/>
    <lineage>
        <taxon>Eukaryota</taxon>
        <taxon>Metazoa</taxon>
        <taxon>Cnidaria</taxon>
        <taxon>Anthozoa</taxon>
        <taxon>Hexacorallia</taxon>
        <taxon>Scleractinia</taxon>
        <taxon>Fungiina</taxon>
        <taxon>Poritidae</taxon>
        <taxon>Porites</taxon>
    </lineage>
</organism>
<proteinExistence type="predicted"/>
<sequence length="83" mass="9167">IQTFRDLSRVPNIVGAIDGTHINNGTINAPREDFGIQAVADGNMHFLDYSAGCSGSMHDALILQNSTLYQRAERGHILTRHIY</sequence>
<evidence type="ECO:0000313" key="1">
    <source>
        <dbReference type="EMBL" id="CAH3174105.1"/>
    </source>
</evidence>
<dbReference type="EMBL" id="CALNXI010001647">
    <property type="protein sequence ID" value="CAH3174105.1"/>
    <property type="molecule type" value="Genomic_DNA"/>
</dbReference>
<dbReference type="Proteomes" id="UP001159427">
    <property type="component" value="Unassembled WGS sequence"/>
</dbReference>
<accession>A0ABN8R7N4</accession>
<comment type="caution">
    <text evidence="1">The sequence shown here is derived from an EMBL/GenBank/DDBJ whole genome shotgun (WGS) entry which is preliminary data.</text>
</comment>
<reference evidence="1 2" key="1">
    <citation type="submission" date="2022-05" db="EMBL/GenBank/DDBJ databases">
        <authorList>
            <consortium name="Genoscope - CEA"/>
            <person name="William W."/>
        </authorList>
    </citation>
    <scope>NUCLEOTIDE SEQUENCE [LARGE SCALE GENOMIC DNA]</scope>
</reference>
<evidence type="ECO:0000313" key="2">
    <source>
        <dbReference type="Proteomes" id="UP001159427"/>
    </source>
</evidence>
<keyword evidence="2" id="KW-1185">Reference proteome</keyword>
<evidence type="ECO:0008006" key="3">
    <source>
        <dbReference type="Google" id="ProtNLM"/>
    </source>
</evidence>
<name>A0ABN8R7N4_9CNID</name>
<protein>
    <recommendedName>
        <fullName evidence="3">Harbinger transposase-derived nuclease</fullName>
    </recommendedName>
</protein>
<gene>
    <name evidence="1" type="ORF">PEVE_00009362</name>
</gene>
<feature type="non-terminal residue" evidence="1">
    <location>
        <position position="1"/>
    </location>
</feature>